<evidence type="ECO:0000256" key="3">
    <source>
        <dbReference type="ARBA" id="ARBA00023163"/>
    </source>
</evidence>
<keyword evidence="6" id="KW-1185">Reference proteome</keyword>
<sequence>MRYIHQINQSHLDREHVKEAGRKSQIILFLIRDKDSLMEKTTSEDKYEFIYSLNPTPDFNPSTPLVIGMYNGAFGTMDLNMQTDGFVQKSILETPLSNQLALYLIQELLISQKGEQYHLENMIITLGDYLVKRENMQSELNCKLKMGLTPFQIHKIHRYVKKHIDRPVLTSELAKVVELSIHYFIRVFKRTMGETPHQFVMRLKLEEAKKLLISTDESVIQVGLGVGCENPSHFSQLFKSNFGIPPLKFRKTFQNGMISLN</sequence>
<evidence type="ECO:0000259" key="4">
    <source>
        <dbReference type="PROSITE" id="PS01124"/>
    </source>
</evidence>
<evidence type="ECO:0000256" key="1">
    <source>
        <dbReference type="ARBA" id="ARBA00023015"/>
    </source>
</evidence>
<dbReference type="Proteomes" id="UP000266067">
    <property type="component" value="Unassembled WGS sequence"/>
</dbReference>
<dbReference type="AlphaFoldDB" id="A0A3A1N5Y4"/>
<keyword evidence="3" id="KW-0804">Transcription</keyword>
<keyword evidence="2" id="KW-0238">DNA-binding</keyword>
<proteinExistence type="predicted"/>
<gene>
    <name evidence="5" type="ORF">D2V08_09945</name>
</gene>
<evidence type="ECO:0000313" key="5">
    <source>
        <dbReference type="EMBL" id="RIV32752.1"/>
    </source>
</evidence>
<evidence type="ECO:0000256" key="2">
    <source>
        <dbReference type="ARBA" id="ARBA00023125"/>
    </source>
</evidence>
<dbReference type="PANTHER" id="PTHR43280">
    <property type="entry name" value="ARAC-FAMILY TRANSCRIPTIONAL REGULATOR"/>
    <property type="match status" value="1"/>
</dbReference>
<dbReference type="SUPFAM" id="SSF46689">
    <property type="entry name" value="Homeodomain-like"/>
    <property type="match status" value="2"/>
</dbReference>
<dbReference type="InterPro" id="IPR018060">
    <property type="entry name" value="HTH_AraC"/>
</dbReference>
<comment type="caution">
    <text evidence="5">The sequence shown here is derived from an EMBL/GenBank/DDBJ whole genome shotgun (WGS) entry which is preliminary data.</text>
</comment>
<dbReference type="GO" id="GO:0043565">
    <property type="term" value="F:sequence-specific DNA binding"/>
    <property type="evidence" value="ECO:0007669"/>
    <property type="project" value="InterPro"/>
</dbReference>
<dbReference type="PROSITE" id="PS01124">
    <property type="entry name" value="HTH_ARAC_FAMILY_2"/>
    <property type="match status" value="1"/>
</dbReference>
<dbReference type="InterPro" id="IPR009057">
    <property type="entry name" value="Homeodomain-like_sf"/>
</dbReference>
<evidence type="ECO:0000313" key="6">
    <source>
        <dbReference type="Proteomes" id="UP000266067"/>
    </source>
</evidence>
<reference evidence="5 6" key="1">
    <citation type="submission" date="2018-08" db="EMBL/GenBank/DDBJ databases">
        <title>Proposal of Muricauda 72 sp.nov. and Muricauda NH166 sp.nov., isolated from seawater.</title>
        <authorList>
            <person name="Cheng H."/>
            <person name="Wu Y.-H."/>
            <person name="Guo L.-L."/>
            <person name="Xu X.-W."/>
        </authorList>
    </citation>
    <scope>NUCLEOTIDE SEQUENCE [LARGE SCALE GENOMIC DNA]</scope>
    <source>
        <strain evidence="5 6">KCTC 22173</strain>
    </source>
</reference>
<dbReference type="Pfam" id="PF12833">
    <property type="entry name" value="HTH_18"/>
    <property type="match status" value="1"/>
</dbReference>
<organism evidence="5 6">
    <name type="scientific">Flagellimonas lutimaris</name>
    <dbReference type="NCBI Taxonomy" id="475082"/>
    <lineage>
        <taxon>Bacteria</taxon>
        <taxon>Pseudomonadati</taxon>
        <taxon>Bacteroidota</taxon>
        <taxon>Flavobacteriia</taxon>
        <taxon>Flavobacteriales</taxon>
        <taxon>Flavobacteriaceae</taxon>
        <taxon>Flagellimonas</taxon>
    </lineage>
</organism>
<accession>A0A3A1N5Y4</accession>
<keyword evidence="1" id="KW-0805">Transcription regulation</keyword>
<dbReference type="Gene3D" id="1.10.10.60">
    <property type="entry name" value="Homeodomain-like"/>
    <property type="match status" value="2"/>
</dbReference>
<dbReference type="EMBL" id="QXFH01000072">
    <property type="protein sequence ID" value="RIV32752.1"/>
    <property type="molecule type" value="Genomic_DNA"/>
</dbReference>
<dbReference type="RefSeq" id="WP_119608003.1">
    <property type="nucleotide sequence ID" value="NZ_QXFH01000072.1"/>
</dbReference>
<dbReference type="SMART" id="SM00342">
    <property type="entry name" value="HTH_ARAC"/>
    <property type="match status" value="1"/>
</dbReference>
<dbReference type="GO" id="GO:0003700">
    <property type="term" value="F:DNA-binding transcription factor activity"/>
    <property type="evidence" value="ECO:0007669"/>
    <property type="project" value="InterPro"/>
</dbReference>
<feature type="domain" description="HTH araC/xylS-type" evidence="4">
    <location>
        <begin position="154"/>
        <end position="252"/>
    </location>
</feature>
<name>A0A3A1N5Y4_9FLAO</name>
<dbReference type="PANTHER" id="PTHR43280:SF28">
    <property type="entry name" value="HTH-TYPE TRANSCRIPTIONAL ACTIVATOR RHAS"/>
    <property type="match status" value="1"/>
</dbReference>
<dbReference type="OrthoDB" id="4480133at2"/>
<protein>
    <submittedName>
        <fullName evidence="5">AraC family transcriptional regulator</fullName>
    </submittedName>
</protein>